<keyword evidence="2" id="KW-1185">Reference proteome</keyword>
<dbReference type="EMBL" id="MZ334521">
    <property type="protein sequence ID" value="UBF22689.1"/>
    <property type="molecule type" value="Genomic_DNA"/>
</dbReference>
<organism evidence="1 2">
    <name type="scientific">Halorubrum tailed virus 25</name>
    <dbReference type="NCBI Taxonomy" id="2878006"/>
    <lineage>
        <taxon>Viruses</taxon>
        <taxon>Duplodnaviria</taxon>
        <taxon>Heunggongvirae</taxon>
        <taxon>Uroviricota</taxon>
        <taxon>Caudoviricetes</taxon>
        <taxon>Thumleimavirales</taxon>
        <taxon>Hafunaviridae</taxon>
        <taxon>Laminvirus</taxon>
        <taxon>Laminvirus thailandense</taxon>
        <taxon>Laminvirus HRTV25</taxon>
    </lineage>
</organism>
<evidence type="ECO:0000313" key="1">
    <source>
        <dbReference type="EMBL" id="UBF22689.1"/>
    </source>
</evidence>
<name>A0AAE9BYA6_9CAUD</name>
<accession>A0AAE9BYA6</accession>
<gene>
    <name evidence="1" type="ORF">HRTV-25_gp108</name>
</gene>
<sequence length="45" mass="4887">MEAFGIRLRANRTYPAVPFGGDIHGLAYDGVKPRKGTKPKAIQTS</sequence>
<reference evidence="1" key="1">
    <citation type="submission" date="2021-05" db="EMBL/GenBank/DDBJ databases">
        <title>Diversity, taxonomy and evolution of archaeal viruses of the class Caudoviricetes.</title>
        <authorList>
            <person name="Liu Y."/>
            <person name="Demina T.A."/>
            <person name="Roux S."/>
            <person name="Aiewsakun P."/>
            <person name="Kazlauskas D."/>
            <person name="Simmonds P."/>
            <person name="Prangishvili D."/>
            <person name="Oksanen H.M."/>
            <person name="Krupovic M."/>
        </authorList>
    </citation>
    <scope>NUCLEOTIDE SEQUENCE</scope>
    <source>
        <strain evidence="1">HRTV-25/14</strain>
    </source>
</reference>
<dbReference type="Proteomes" id="UP000827232">
    <property type="component" value="Segment"/>
</dbReference>
<proteinExistence type="predicted"/>
<evidence type="ECO:0000313" key="2">
    <source>
        <dbReference type="Proteomes" id="UP000827232"/>
    </source>
</evidence>
<protein>
    <submittedName>
        <fullName evidence="1">Uncharacterized protein</fullName>
    </submittedName>
</protein>